<dbReference type="GO" id="GO:0016787">
    <property type="term" value="F:hydrolase activity"/>
    <property type="evidence" value="ECO:0007669"/>
    <property type="project" value="UniProtKB-KW"/>
</dbReference>
<dbReference type="PANTHER" id="PTHR12277">
    <property type="entry name" value="ALPHA/BETA HYDROLASE DOMAIN-CONTAINING PROTEIN"/>
    <property type="match status" value="1"/>
</dbReference>
<dbReference type="EMBL" id="JAEQNE010000012">
    <property type="protein sequence ID" value="MBL0395181.1"/>
    <property type="molecule type" value="Genomic_DNA"/>
</dbReference>
<evidence type="ECO:0000313" key="2">
    <source>
        <dbReference type="EMBL" id="MBL0395181.1"/>
    </source>
</evidence>
<gene>
    <name evidence="2" type="ORF">JJ685_28885</name>
</gene>
<evidence type="ECO:0000259" key="1">
    <source>
        <dbReference type="Pfam" id="PF12146"/>
    </source>
</evidence>
<dbReference type="SUPFAM" id="SSF53474">
    <property type="entry name" value="alpha/beta-Hydrolases"/>
    <property type="match status" value="1"/>
</dbReference>
<dbReference type="AlphaFoldDB" id="A0A936Z9D1"/>
<dbReference type="InterPro" id="IPR029058">
    <property type="entry name" value="AB_hydrolase_fold"/>
</dbReference>
<dbReference type="Pfam" id="PF12146">
    <property type="entry name" value="Hydrolase_4"/>
    <property type="match status" value="1"/>
</dbReference>
<dbReference type="Gene3D" id="3.40.50.1820">
    <property type="entry name" value="alpha/beta hydrolase"/>
    <property type="match status" value="1"/>
</dbReference>
<evidence type="ECO:0000313" key="3">
    <source>
        <dbReference type="Proteomes" id="UP000599109"/>
    </source>
</evidence>
<keyword evidence="3" id="KW-1185">Reference proteome</keyword>
<reference evidence="2 3" key="1">
    <citation type="journal article" date="2017" name="Int. J. Syst. Evol. Microbiol.">
        <title>Ramlibacter monticola sp. nov., isolated from forest soil.</title>
        <authorList>
            <person name="Chaudhary D.K."/>
            <person name="Kim J."/>
        </authorList>
    </citation>
    <scope>NUCLEOTIDE SEQUENCE [LARGE SCALE GENOMIC DNA]</scope>
    <source>
        <strain evidence="2 3">KACC 19175</strain>
    </source>
</reference>
<dbReference type="PANTHER" id="PTHR12277:SF81">
    <property type="entry name" value="PROTEIN ABHD13"/>
    <property type="match status" value="1"/>
</dbReference>
<protein>
    <submittedName>
        <fullName evidence="2">Alpha/beta fold hydrolase</fullName>
    </submittedName>
</protein>
<organism evidence="2 3">
    <name type="scientific">Ramlibacter monticola</name>
    <dbReference type="NCBI Taxonomy" id="1926872"/>
    <lineage>
        <taxon>Bacteria</taxon>
        <taxon>Pseudomonadati</taxon>
        <taxon>Pseudomonadota</taxon>
        <taxon>Betaproteobacteria</taxon>
        <taxon>Burkholderiales</taxon>
        <taxon>Comamonadaceae</taxon>
        <taxon>Ramlibacter</taxon>
    </lineage>
</organism>
<dbReference type="RefSeq" id="WP_201677848.1">
    <property type="nucleotide sequence ID" value="NZ_JAEQNE010000012.1"/>
</dbReference>
<accession>A0A936Z9D1</accession>
<dbReference type="Proteomes" id="UP000599109">
    <property type="component" value="Unassembled WGS sequence"/>
</dbReference>
<comment type="caution">
    <text evidence="2">The sequence shown here is derived from an EMBL/GenBank/DDBJ whole genome shotgun (WGS) entry which is preliminary data.</text>
</comment>
<sequence length="270" mass="30015">MLKAVSVALLFVLLVYATLLAFLWWRQESLMFFPAPLPAHYELASSPDIREHTVEVPGARLSVLQLKLPEPKGVVFFLHGNAGNLAGWFSNADFYRAANFDLVMPDYRGYGKSTGAISDVQQLRTDMRAVWDVFSQQYPGKRLVLYGRSLGTALAADLAEQLSREGRAPDLTVLVSPYSSLRELTAEVYPWVPGALLRYPLDTGSHLPGIAGPVLLVHGDADKLIALRHSQRLQQVLPSARLLVVPGAGHDDVHEFPLYREEFRRALDLL</sequence>
<dbReference type="InterPro" id="IPR022742">
    <property type="entry name" value="Hydrolase_4"/>
</dbReference>
<proteinExistence type="predicted"/>
<keyword evidence="2" id="KW-0378">Hydrolase</keyword>
<feature type="domain" description="Serine aminopeptidase S33" evidence="1">
    <location>
        <begin position="70"/>
        <end position="189"/>
    </location>
</feature>
<name>A0A936Z9D1_9BURK</name>